<dbReference type="AlphaFoldDB" id="A0A916S9L0"/>
<dbReference type="InterPro" id="IPR019219">
    <property type="entry name" value="DUF2130"/>
</dbReference>
<protein>
    <recommendedName>
        <fullName evidence="4">DUF2130 domain-containing protein</fullName>
    </recommendedName>
</protein>
<feature type="coiled-coil region" evidence="1">
    <location>
        <begin position="95"/>
        <end position="126"/>
    </location>
</feature>
<accession>A0A916S9L0</accession>
<dbReference type="Proteomes" id="UP000620596">
    <property type="component" value="Unassembled WGS sequence"/>
</dbReference>
<evidence type="ECO:0000313" key="3">
    <source>
        <dbReference type="Proteomes" id="UP000620596"/>
    </source>
</evidence>
<evidence type="ECO:0000313" key="2">
    <source>
        <dbReference type="EMBL" id="GGA90085.1"/>
    </source>
</evidence>
<sequence length="469" mass="52849">MHEIICPHCSKAFKIDEAGYADILKQVRDGDFDKQLHGRLELAEQDKRNAVELAQAKAASEMQKSAVAKDAEIQDLKAKLDAGEVARKLAVTEALSAVQTQRDALANELEQAKRDKQAAFELAEAKLFHGLQNAAATKDAEIQGLKAKLDATEVIQKLAITEAVGVVERERDGLKGGLARAELEKQLAEQALKDKYETQIKDRDDAIERLRDLKARLSTKMVGETLEQHCETEFNRIRATAFPRAYFEKDNDARTGSKGDYIFRDLDESGTEIVSIMFEMKNENDRTSTKNKNEDFLKELDKDRLEKGCEYAVLVSLIEPDSELYNTGIVDVFHRYPKMYVVRPQFFLPIITLLRNAAMNSLKYKSELALVKAQNIDITNFETNLETFKTAFARNYDLASNSFKKAIDEIDKSIDHLQKTKDALLGTDRNLRLANDKAQDVTIKKLTRGNPTMAAKFAELKSPDHSDPE</sequence>
<organism evidence="2 3">
    <name type="scientific">Polaromonas eurypsychrophila</name>
    <dbReference type="NCBI Taxonomy" id="1614635"/>
    <lineage>
        <taxon>Bacteria</taxon>
        <taxon>Pseudomonadati</taxon>
        <taxon>Pseudomonadota</taxon>
        <taxon>Betaproteobacteria</taxon>
        <taxon>Burkholderiales</taxon>
        <taxon>Comamonadaceae</taxon>
        <taxon>Polaromonas</taxon>
    </lineage>
</organism>
<reference evidence="2" key="2">
    <citation type="submission" date="2020-09" db="EMBL/GenBank/DDBJ databases">
        <authorList>
            <person name="Sun Q."/>
            <person name="Zhou Y."/>
        </authorList>
    </citation>
    <scope>NUCLEOTIDE SEQUENCE</scope>
    <source>
        <strain evidence="2">CGMCC 1.15322</strain>
    </source>
</reference>
<dbReference type="EMBL" id="BMIG01000002">
    <property type="protein sequence ID" value="GGA90085.1"/>
    <property type="molecule type" value="Genomic_DNA"/>
</dbReference>
<proteinExistence type="predicted"/>
<dbReference type="RefSeq" id="WP_188706936.1">
    <property type="nucleotide sequence ID" value="NZ_BMIG01000002.1"/>
</dbReference>
<keyword evidence="1" id="KW-0175">Coiled coil</keyword>
<reference evidence="2" key="1">
    <citation type="journal article" date="2014" name="Int. J. Syst. Evol. Microbiol.">
        <title>Complete genome sequence of Corynebacterium casei LMG S-19264T (=DSM 44701T), isolated from a smear-ripened cheese.</title>
        <authorList>
            <consortium name="US DOE Joint Genome Institute (JGI-PGF)"/>
            <person name="Walter F."/>
            <person name="Albersmeier A."/>
            <person name="Kalinowski J."/>
            <person name="Ruckert C."/>
        </authorList>
    </citation>
    <scope>NUCLEOTIDE SEQUENCE</scope>
    <source>
        <strain evidence="2">CGMCC 1.15322</strain>
    </source>
</reference>
<evidence type="ECO:0008006" key="4">
    <source>
        <dbReference type="Google" id="ProtNLM"/>
    </source>
</evidence>
<gene>
    <name evidence="2" type="ORF">GCM10011496_08680</name>
</gene>
<evidence type="ECO:0000256" key="1">
    <source>
        <dbReference type="SAM" id="Coils"/>
    </source>
</evidence>
<keyword evidence="3" id="KW-1185">Reference proteome</keyword>
<comment type="caution">
    <text evidence="2">The sequence shown here is derived from an EMBL/GenBank/DDBJ whole genome shotgun (WGS) entry which is preliminary data.</text>
</comment>
<dbReference type="Pfam" id="PF09903">
    <property type="entry name" value="DUF2130"/>
    <property type="match status" value="1"/>
</dbReference>
<name>A0A916S9L0_9BURK</name>
<dbReference type="PIRSF" id="PIRSF005850">
    <property type="entry name" value="UCP005850"/>
    <property type="match status" value="1"/>
</dbReference>
<feature type="coiled-coil region" evidence="1">
    <location>
        <begin position="178"/>
        <end position="216"/>
    </location>
</feature>